<dbReference type="InterPro" id="IPR002562">
    <property type="entry name" value="3'-5'_exonuclease_dom"/>
</dbReference>
<dbReference type="Proteomes" id="UP000298493">
    <property type="component" value="Unassembled WGS sequence"/>
</dbReference>
<dbReference type="PANTHER" id="PTHR13620:SF104">
    <property type="entry name" value="EXONUCLEASE 3'-5' DOMAIN-CONTAINING PROTEIN 2"/>
    <property type="match status" value="1"/>
</dbReference>
<dbReference type="Pfam" id="PF01612">
    <property type="entry name" value="DNA_pol_A_exo1"/>
    <property type="match status" value="1"/>
</dbReference>
<comment type="caution">
    <text evidence="4">The sequence shown here is derived from an EMBL/GenBank/DDBJ whole genome shotgun (WGS) entry which is preliminary data.</text>
</comment>
<feature type="domain" description="HRDC" evidence="3">
    <location>
        <begin position="205"/>
        <end position="290"/>
    </location>
</feature>
<evidence type="ECO:0000259" key="3">
    <source>
        <dbReference type="PROSITE" id="PS50967"/>
    </source>
</evidence>
<dbReference type="SUPFAM" id="SSF53098">
    <property type="entry name" value="Ribonuclease H-like"/>
    <property type="match status" value="1"/>
</dbReference>
<dbReference type="PANTHER" id="PTHR13620">
    <property type="entry name" value="3-5 EXONUCLEASE"/>
    <property type="match status" value="1"/>
</dbReference>
<reference evidence="4 5" key="1">
    <citation type="submission" date="2019-04" db="EMBL/GenBank/DDBJ databases">
        <title>High contiguity whole genome sequence and gene annotation resource for two Venturia nashicola isolates.</title>
        <authorList>
            <person name="Prokchorchik M."/>
            <person name="Won K."/>
            <person name="Lee Y."/>
            <person name="Choi E.D."/>
            <person name="Segonzac C."/>
            <person name="Sohn K.H."/>
        </authorList>
    </citation>
    <scope>NUCLEOTIDE SEQUENCE [LARGE SCALE GENOMIC DNA]</scope>
    <source>
        <strain evidence="4 5">PRI2</strain>
    </source>
</reference>
<dbReference type="GO" id="GO:0006139">
    <property type="term" value="P:nucleobase-containing compound metabolic process"/>
    <property type="evidence" value="ECO:0007669"/>
    <property type="project" value="InterPro"/>
</dbReference>
<accession>A0A4Z1PEZ7</accession>
<dbReference type="InterPro" id="IPR002121">
    <property type="entry name" value="HRDC_dom"/>
</dbReference>
<dbReference type="InterPro" id="IPR012337">
    <property type="entry name" value="RNaseH-like_sf"/>
</dbReference>
<dbReference type="AlphaFoldDB" id="A0A4Z1PEZ7"/>
<evidence type="ECO:0000256" key="2">
    <source>
        <dbReference type="ARBA" id="ARBA00022801"/>
    </source>
</evidence>
<gene>
    <name evidence="4" type="ORF">E6O75_ATG03387</name>
</gene>
<dbReference type="GO" id="GO:0008408">
    <property type="term" value="F:3'-5' exonuclease activity"/>
    <property type="evidence" value="ECO:0007669"/>
    <property type="project" value="InterPro"/>
</dbReference>
<dbReference type="Gene3D" id="3.30.420.10">
    <property type="entry name" value="Ribonuclease H-like superfamily/Ribonuclease H"/>
    <property type="match status" value="1"/>
</dbReference>
<dbReference type="PROSITE" id="PS50967">
    <property type="entry name" value="HRDC"/>
    <property type="match status" value="1"/>
</dbReference>
<name>A0A4Z1PEZ7_9PEZI</name>
<dbReference type="STRING" id="86259.A0A4Z1PEZ7"/>
<dbReference type="InterPro" id="IPR051132">
    <property type="entry name" value="3-5_Exonuclease_domain"/>
</dbReference>
<keyword evidence="2" id="KW-0378">Hydrolase</keyword>
<protein>
    <recommendedName>
        <fullName evidence="3">HRDC domain-containing protein</fullName>
    </recommendedName>
</protein>
<sequence>MRVIKEKCSVVQLSSENHIVVAHVARFPTSSDKPSQLVPEILRYILGCPKIIKSGLEVIQDGNLCDTQLGVKVHGLRCLRVLHDALSDKKFKGMGGLAALYLQKRMTGKGDQQRQLSDWSLPEPLTEQQIEYAGNDALISLLIHDKILEQLLLRKTPDILRILQGDMSSSSPSLIQPTSILPHLKSLRAKLTREKRHRANFLSLDTSSKILYGNLRSLRDELMHEAGLFDSTQSRFVADTETIFLLAREKPFSLEALQGLGKKVQKATRKEYCYRFLNEVRRHLGESEVLVEPESIRVDREQRLEERKLKMKELRVKNHETMAENTRMIEKWEFCDPRRARRWIRLNKEPARRYGFTSERGRI</sequence>
<dbReference type="InterPro" id="IPR044876">
    <property type="entry name" value="HRDC_dom_sf"/>
</dbReference>
<evidence type="ECO:0000313" key="4">
    <source>
        <dbReference type="EMBL" id="TID23751.1"/>
    </source>
</evidence>
<organism evidence="4 5">
    <name type="scientific">Venturia nashicola</name>
    <dbReference type="NCBI Taxonomy" id="86259"/>
    <lineage>
        <taxon>Eukaryota</taxon>
        <taxon>Fungi</taxon>
        <taxon>Dikarya</taxon>
        <taxon>Ascomycota</taxon>
        <taxon>Pezizomycotina</taxon>
        <taxon>Dothideomycetes</taxon>
        <taxon>Pleosporomycetidae</taxon>
        <taxon>Venturiales</taxon>
        <taxon>Venturiaceae</taxon>
        <taxon>Venturia</taxon>
    </lineage>
</organism>
<keyword evidence="5" id="KW-1185">Reference proteome</keyword>
<evidence type="ECO:0000313" key="5">
    <source>
        <dbReference type="Proteomes" id="UP000298493"/>
    </source>
</evidence>
<dbReference type="GO" id="GO:0005737">
    <property type="term" value="C:cytoplasm"/>
    <property type="evidence" value="ECO:0007669"/>
    <property type="project" value="TreeGrafter"/>
</dbReference>
<dbReference type="OrthoDB" id="1920326at2759"/>
<dbReference type="GO" id="GO:0003676">
    <property type="term" value="F:nucleic acid binding"/>
    <property type="evidence" value="ECO:0007669"/>
    <property type="project" value="InterPro"/>
</dbReference>
<evidence type="ECO:0000256" key="1">
    <source>
        <dbReference type="ARBA" id="ARBA00022722"/>
    </source>
</evidence>
<dbReference type="InterPro" id="IPR036397">
    <property type="entry name" value="RNaseH_sf"/>
</dbReference>
<proteinExistence type="predicted"/>
<dbReference type="EMBL" id="SNSC02000006">
    <property type="protein sequence ID" value="TID23751.1"/>
    <property type="molecule type" value="Genomic_DNA"/>
</dbReference>
<dbReference type="GO" id="GO:0005634">
    <property type="term" value="C:nucleus"/>
    <property type="evidence" value="ECO:0007669"/>
    <property type="project" value="TreeGrafter"/>
</dbReference>
<dbReference type="Gene3D" id="1.10.150.80">
    <property type="entry name" value="HRDC domain"/>
    <property type="match status" value="1"/>
</dbReference>
<keyword evidence="1" id="KW-0540">Nuclease</keyword>